<organism evidence="1 2">
    <name type="scientific">Mesorhizobium tianshanense</name>
    <dbReference type="NCBI Taxonomy" id="39844"/>
    <lineage>
        <taxon>Bacteria</taxon>
        <taxon>Pseudomonadati</taxon>
        <taxon>Pseudomonadota</taxon>
        <taxon>Alphaproteobacteria</taxon>
        <taxon>Hyphomicrobiales</taxon>
        <taxon>Phyllobacteriaceae</taxon>
        <taxon>Mesorhizobium</taxon>
    </lineage>
</organism>
<name>A0A562N788_9HYPH</name>
<dbReference type="Gene3D" id="3.30.70.1230">
    <property type="entry name" value="Nucleotide cyclase"/>
    <property type="match status" value="1"/>
</dbReference>
<dbReference type="RefSeq" id="WP_240547254.1">
    <property type="nucleotide sequence ID" value="NZ_BSPF01000103.1"/>
</dbReference>
<gene>
    <name evidence="1" type="ORF">IQ26_05471</name>
</gene>
<accession>A0A562N788</accession>
<reference evidence="1 2" key="1">
    <citation type="journal article" date="2015" name="Stand. Genomic Sci.">
        <title>Genomic Encyclopedia of Bacterial and Archaeal Type Strains, Phase III: the genomes of soil and plant-associated and newly described type strains.</title>
        <authorList>
            <person name="Whitman W.B."/>
            <person name="Woyke T."/>
            <person name="Klenk H.P."/>
            <person name="Zhou Y."/>
            <person name="Lilburn T.G."/>
            <person name="Beck B.J."/>
            <person name="De Vos P."/>
            <person name="Vandamme P."/>
            <person name="Eisen J.A."/>
            <person name="Garrity G."/>
            <person name="Hugenholtz P."/>
            <person name="Kyrpides N.C."/>
        </authorList>
    </citation>
    <scope>NUCLEOTIDE SEQUENCE [LARGE SCALE GENOMIC DNA]</scope>
    <source>
        <strain evidence="1 2">CGMCC 1.2546</strain>
    </source>
</reference>
<comment type="caution">
    <text evidence="1">The sequence shown here is derived from an EMBL/GenBank/DDBJ whole genome shotgun (WGS) entry which is preliminary data.</text>
</comment>
<proteinExistence type="predicted"/>
<evidence type="ECO:0000313" key="1">
    <source>
        <dbReference type="EMBL" id="TWI27996.1"/>
    </source>
</evidence>
<dbReference type="SUPFAM" id="SSF55073">
    <property type="entry name" value="Nucleotide cyclase"/>
    <property type="match status" value="1"/>
</dbReference>
<dbReference type="AlphaFoldDB" id="A0A562N788"/>
<evidence type="ECO:0008006" key="3">
    <source>
        <dbReference type="Google" id="ProtNLM"/>
    </source>
</evidence>
<evidence type="ECO:0000313" key="2">
    <source>
        <dbReference type="Proteomes" id="UP000317122"/>
    </source>
</evidence>
<sequence>MATDVVGYSRLVEANEESTLVALRHEFFDPTVVKHGGRMFKVMGDGFLVEFGSVINAARCAVEIQRGMVERNMGFLRIGTSSSASGSILATSSSLLIRIRSTLSRAIKDHVPPKDLLAHR</sequence>
<protein>
    <recommendedName>
        <fullName evidence="3">Class 3 adenylate cyclase</fullName>
    </recommendedName>
</protein>
<dbReference type="EMBL" id="VLKT01000041">
    <property type="protein sequence ID" value="TWI27996.1"/>
    <property type="molecule type" value="Genomic_DNA"/>
</dbReference>
<keyword evidence="2" id="KW-1185">Reference proteome</keyword>
<dbReference type="InterPro" id="IPR029787">
    <property type="entry name" value="Nucleotide_cyclase"/>
</dbReference>
<dbReference type="Proteomes" id="UP000317122">
    <property type="component" value="Unassembled WGS sequence"/>
</dbReference>